<dbReference type="Proteomes" id="UP000250642">
    <property type="component" value="Unassembled WGS sequence"/>
</dbReference>
<dbReference type="Gene3D" id="3.40.800.10">
    <property type="entry name" value="Ureohydrolase domain"/>
    <property type="match status" value="1"/>
</dbReference>
<dbReference type="GO" id="GO:0046872">
    <property type="term" value="F:metal ion binding"/>
    <property type="evidence" value="ECO:0007669"/>
    <property type="project" value="UniProtKB-KW"/>
</dbReference>
<dbReference type="GO" id="GO:0033389">
    <property type="term" value="P:putrescine biosynthetic process from arginine, via agmatine"/>
    <property type="evidence" value="ECO:0007669"/>
    <property type="project" value="TreeGrafter"/>
</dbReference>
<organism evidence="4 5">
    <name type="scientific">Paenibacillus taichungensis</name>
    <dbReference type="NCBI Taxonomy" id="484184"/>
    <lineage>
        <taxon>Bacteria</taxon>
        <taxon>Bacillati</taxon>
        <taxon>Bacillota</taxon>
        <taxon>Bacilli</taxon>
        <taxon>Bacillales</taxon>
        <taxon>Paenibacillaceae</taxon>
        <taxon>Paenibacillus</taxon>
    </lineage>
</organism>
<gene>
    <name evidence="4" type="ORF">DC345_22900</name>
</gene>
<dbReference type="Pfam" id="PF00491">
    <property type="entry name" value="Arginase"/>
    <property type="match status" value="1"/>
</dbReference>
<sequence length="393" mass="43855">MKHSEPAYLVRRIGDTWIAADETFGQFYELEPEHTLEPRFPPDLPGVEPPEVPFFLYEPLKEQAPKLCILGIPYSGGTSLKNSSVSGFVQVLREESYKKVLYPSLKETGNSGLYDIGNGTRLLEDVVMQDWGSCLMDEADNHAELPYSRGITSALEHAREHQALLCCLGGDHSITQGVLQQMPKAKGSRRMLVQFDAHHDCGIDAIHQEHPSHSNFVRHLLEDGTVEAVVQIGLRGLRSADQMYKHPGLRQISAEQMTPEKVGTVLNEVRERYDIDSAYLTFDLDCLDPGSFPYVDFPIGGGPTWQNIRNCVIAALDAPLPYLGMDMVEGQGVSSDRNIPGQYELALRMLAYMLDGMDRNRRQFASTINRDALRESILSGTGAFLKKGTKETR</sequence>
<evidence type="ECO:0000313" key="4">
    <source>
        <dbReference type="EMBL" id="RAW12170.1"/>
    </source>
</evidence>
<dbReference type="RefSeq" id="WP_113055095.1">
    <property type="nucleotide sequence ID" value="NZ_QEVW01000015.1"/>
</dbReference>
<dbReference type="GO" id="GO:0008783">
    <property type="term" value="F:agmatinase activity"/>
    <property type="evidence" value="ECO:0007669"/>
    <property type="project" value="TreeGrafter"/>
</dbReference>
<name>A0A329QIK2_9BACL</name>
<proteinExistence type="inferred from homology"/>
<accession>A0A329QIK2</accession>
<dbReference type="EMBL" id="QEVW01000015">
    <property type="protein sequence ID" value="RAW12170.1"/>
    <property type="molecule type" value="Genomic_DNA"/>
</dbReference>
<evidence type="ECO:0000256" key="2">
    <source>
        <dbReference type="ARBA" id="ARBA00022801"/>
    </source>
</evidence>
<dbReference type="PANTHER" id="PTHR11358">
    <property type="entry name" value="ARGINASE/AGMATINASE"/>
    <property type="match status" value="1"/>
</dbReference>
<evidence type="ECO:0000256" key="1">
    <source>
        <dbReference type="ARBA" id="ARBA00022723"/>
    </source>
</evidence>
<dbReference type="InterPro" id="IPR006035">
    <property type="entry name" value="Ureohydrolase"/>
</dbReference>
<dbReference type="PANTHER" id="PTHR11358:SF26">
    <property type="entry name" value="GUANIDINO ACID HYDROLASE, MITOCHONDRIAL"/>
    <property type="match status" value="1"/>
</dbReference>
<comment type="similarity">
    <text evidence="3">Belongs to the arginase family.</text>
</comment>
<dbReference type="PROSITE" id="PS51409">
    <property type="entry name" value="ARGINASE_2"/>
    <property type="match status" value="1"/>
</dbReference>
<keyword evidence="2" id="KW-0378">Hydrolase</keyword>
<reference evidence="4 5" key="1">
    <citation type="submission" date="2018-04" db="EMBL/GenBank/DDBJ databases">
        <title>Paenibacillus taichungensis Genome sequencing and assembly.</title>
        <authorList>
            <person name="Xu J."/>
            <person name="Rensing C."/>
            <person name="Mazhar H.S."/>
        </authorList>
    </citation>
    <scope>NUCLEOTIDE SEQUENCE [LARGE SCALE GENOMIC DNA]</scope>
    <source>
        <strain evidence="4 5">NC1</strain>
    </source>
</reference>
<evidence type="ECO:0000313" key="5">
    <source>
        <dbReference type="Proteomes" id="UP000250642"/>
    </source>
</evidence>
<protein>
    <recommendedName>
        <fullName evidence="6">Agmatinase</fullName>
    </recommendedName>
</protein>
<dbReference type="SUPFAM" id="SSF52768">
    <property type="entry name" value="Arginase/deacetylase"/>
    <property type="match status" value="1"/>
</dbReference>
<dbReference type="InterPro" id="IPR023696">
    <property type="entry name" value="Ureohydrolase_dom_sf"/>
</dbReference>
<comment type="caution">
    <text evidence="4">The sequence shown here is derived from an EMBL/GenBank/DDBJ whole genome shotgun (WGS) entry which is preliminary data.</text>
</comment>
<keyword evidence="1" id="KW-0479">Metal-binding</keyword>
<evidence type="ECO:0000256" key="3">
    <source>
        <dbReference type="PROSITE-ProRule" id="PRU00742"/>
    </source>
</evidence>
<dbReference type="AlphaFoldDB" id="A0A329QIK2"/>
<evidence type="ECO:0008006" key="6">
    <source>
        <dbReference type="Google" id="ProtNLM"/>
    </source>
</evidence>